<dbReference type="Pfam" id="PF00082">
    <property type="entry name" value="Peptidase_S8"/>
    <property type="match status" value="1"/>
</dbReference>
<dbReference type="RefSeq" id="WP_189168513.1">
    <property type="nucleotide sequence ID" value="NZ_BMQB01000001.1"/>
</dbReference>
<evidence type="ECO:0000259" key="8">
    <source>
        <dbReference type="Pfam" id="PF00082"/>
    </source>
</evidence>
<dbReference type="Proteomes" id="UP000649739">
    <property type="component" value="Unassembled WGS sequence"/>
</dbReference>
<keyword evidence="10" id="KW-1185">Reference proteome</keyword>
<dbReference type="InterPro" id="IPR015500">
    <property type="entry name" value="Peptidase_S8_subtilisin-rel"/>
</dbReference>
<evidence type="ECO:0000256" key="1">
    <source>
        <dbReference type="ARBA" id="ARBA00011073"/>
    </source>
</evidence>
<dbReference type="InterPro" id="IPR036852">
    <property type="entry name" value="Peptidase_S8/S53_dom_sf"/>
</dbReference>
<comment type="similarity">
    <text evidence="1 5 6">Belongs to the peptidase S8 family.</text>
</comment>
<evidence type="ECO:0000313" key="10">
    <source>
        <dbReference type="Proteomes" id="UP000649739"/>
    </source>
</evidence>
<dbReference type="GO" id="GO:0004252">
    <property type="term" value="F:serine-type endopeptidase activity"/>
    <property type="evidence" value="ECO:0007669"/>
    <property type="project" value="UniProtKB-UniRule"/>
</dbReference>
<feature type="active site" description="Charge relay system" evidence="5">
    <location>
        <position position="200"/>
    </location>
</feature>
<dbReference type="InterPro" id="IPR023828">
    <property type="entry name" value="Peptidase_S8_Ser-AS"/>
</dbReference>
<evidence type="ECO:0000256" key="2">
    <source>
        <dbReference type="ARBA" id="ARBA00022670"/>
    </source>
</evidence>
<dbReference type="PRINTS" id="PR00723">
    <property type="entry name" value="SUBTILISIN"/>
</dbReference>
<dbReference type="InterPro" id="IPR022398">
    <property type="entry name" value="Peptidase_S8_His-AS"/>
</dbReference>
<keyword evidence="3 5" id="KW-0378">Hydrolase</keyword>
<sequence>MNSAPRRRAHPRALSLAAALAAALTPVALVPAAAHAAPAAPAGTVVAAREPIPGRYLVALRDTRSAAATAAGLVRAHGGRVAATYGAGRGFLAAGLSPAAARALAGDGAVRAVYEEGTAHLADAAAGPAPADPAWGLDRLDQRKLPLDRKYNPPNTGSAVTAYVIDSGIRRTHAEFGGRASVGGDFSDSKPADGSDCNGHGTHVAGTIGGRTYGVAREVKLVALRTFGCGSSAPDSWALNALEWLGKNGVKPAVVNMSLSFDTADFAAEMIRDLSRQGFVFAVAAGNDGADACRTGPARIPEVVTVGNTQRDDRRNSSSNYGTCVDLFAPGTNIESASHSSDTGSTQKTGTSMASPHAAGALALWLHANPDATPAAAHDGIVAAATTGEVKNPGAGSPNKLLNVQFGAVRSGRG</sequence>
<evidence type="ECO:0000313" key="9">
    <source>
        <dbReference type="EMBL" id="GGJ79838.1"/>
    </source>
</evidence>
<dbReference type="EMBL" id="BMQB01000001">
    <property type="protein sequence ID" value="GGJ79838.1"/>
    <property type="molecule type" value="Genomic_DNA"/>
</dbReference>
<organism evidence="9 10">
    <name type="scientific">Pilimelia anulata</name>
    <dbReference type="NCBI Taxonomy" id="53371"/>
    <lineage>
        <taxon>Bacteria</taxon>
        <taxon>Bacillati</taxon>
        <taxon>Actinomycetota</taxon>
        <taxon>Actinomycetes</taxon>
        <taxon>Micromonosporales</taxon>
        <taxon>Micromonosporaceae</taxon>
        <taxon>Pilimelia</taxon>
    </lineage>
</organism>
<protein>
    <recommendedName>
        <fullName evidence="8">Peptidase S8/S53 domain-containing protein</fullName>
    </recommendedName>
</protein>
<feature type="active site" description="Charge relay system" evidence="5">
    <location>
        <position position="352"/>
    </location>
</feature>
<dbReference type="CDD" id="cd04077">
    <property type="entry name" value="Peptidases_S8_PCSK9_ProteinaseK_like"/>
    <property type="match status" value="1"/>
</dbReference>
<dbReference type="GO" id="GO:0006508">
    <property type="term" value="P:proteolysis"/>
    <property type="evidence" value="ECO:0007669"/>
    <property type="project" value="UniProtKB-KW"/>
</dbReference>
<feature type="chain" id="PRO_5035175502" description="Peptidase S8/S53 domain-containing protein" evidence="7">
    <location>
        <begin position="37"/>
        <end position="414"/>
    </location>
</feature>
<gene>
    <name evidence="9" type="ORF">GCM10010123_07060</name>
</gene>
<dbReference type="InterPro" id="IPR050131">
    <property type="entry name" value="Peptidase_S8_subtilisin-like"/>
</dbReference>
<evidence type="ECO:0000256" key="6">
    <source>
        <dbReference type="RuleBase" id="RU003355"/>
    </source>
</evidence>
<evidence type="ECO:0000256" key="4">
    <source>
        <dbReference type="ARBA" id="ARBA00022825"/>
    </source>
</evidence>
<feature type="signal peptide" evidence="7">
    <location>
        <begin position="1"/>
        <end position="36"/>
    </location>
</feature>
<name>A0A8J3B4E6_9ACTN</name>
<dbReference type="InterPro" id="IPR023827">
    <property type="entry name" value="Peptidase_S8_Asp-AS"/>
</dbReference>
<dbReference type="PROSITE" id="PS00138">
    <property type="entry name" value="SUBTILASE_SER"/>
    <property type="match status" value="1"/>
</dbReference>
<feature type="active site" description="Charge relay system" evidence="5">
    <location>
        <position position="166"/>
    </location>
</feature>
<dbReference type="PANTHER" id="PTHR43806:SF11">
    <property type="entry name" value="CEREVISIN-RELATED"/>
    <property type="match status" value="1"/>
</dbReference>
<dbReference type="PROSITE" id="PS51892">
    <property type="entry name" value="SUBTILASE"/>
    <property type="match status" value="1"/>
</dbReference>
<dbReference type="Gene3D" id="3.40.50.200">
    <property type="entry name" value="Peptidase S8/S53 domain"/>
    <property type="match status" value="1"/>
</dbReference>
<reference evidence="9" key="2">
    <citation type="submission" date="2020-09" db="EMBL/GenBank/DDBJ databases">
        <authorList>
            <person name="Sun Q."/>
            <person name="Ohkuma M."/>
        </authorList>
    </citation>
    <scope>NUCLEOTIDE SEQUENCE</scope>
    <source>
        <strain evidence="9">JCM 3090</strain>
    </source>
</reference>
<keyword evidence="4 5" id="KW-0720">Serine protease</keyword>
<keyword evidence="2 5" id="KW-0645">Protease</keyword>
<dbReference type="InterPro" id="IPR034193">
    <property type="entry name" value="PCSK9_ProteinaseK-like"/>
</dbReference>
<proteinExistence type="inferred from homology"/>
<evidence type="ECO:0000256" key="7">
    <source>
        <dbReference type="SAM" id="SignalP"/>
    </source>
</evidence>
<comment type="caution">
    <text evidence="9">The sequence shown here is derived from an EMBL/GenBank/DDBJ whole genome shotgun (WGS) entry which is preliminary data.</text>
</comment>
<dbReference type="SUPFAM" id="SSF52743">
    <property type="entry name" value="Subtilisin-like"/>
    <property type="match status" value="1"/>
</dbReference>
<dbReference type="InterPro" id="IPR000209">
    <property type="entry name" value="Peptidase_S8/S53_dom"/>
</dbReference>
<evidence type="ECO:0000256" key="3">
    <source>
        <dbReference type="ARBA" id="ARBA00022801"/>
    </source>
</evidence>
<dbReference type="PROSITE" id="PS00137">
    <property type="entry name" value="SUBTILASE_HIS"/>
    <property type="match status" value="1"/>
</dbReference>
<dbReference type="GO" id="GO:0005615">
    <property type="term" value="C:extracellular space"/>
    <property type="evidence" value="ECO:0007669"/>
    <property type="project" value="TreeGrafter"/>
</dbReference>
<keyword evidence="7" id="KW-0732">Signal</keyword>
<dbReference type="PANTHER" id="PTHR43806">
    <property type="entry name" value="PEPTIDASE S8"/>
    <property type="match status" value="1"/>
</dbReference>
<reference evidence="9" key="1">
    <citation type="journal article" date="2014" name="Int. J. Syst. Evol. Microbiol.">
        <title>Complete genome sequence of Corynebacterium casei LMG S-19264T (=DSM 44701T), isolated from a smear-ripened cheese.</title>
        <authorList>
            <consortium name="US DOE Joint Genome Institute (JGI-PGF)"/>
            <person name="Walter F."/>
            <person name="Albersmeier A."/>
            <person name="Kalinowski J."/>
            <person name="Ruckert C."/>
        </authorList>
    </citation>
    <scope>NUCLEOTIDE SEQUENCE</scope>
    <source>
        <strain evidence="9">JCM 3090</strain>
    </source>
</reference>
<feature type="domain" description="Peptidase S8/S53" evidence="8">
    <location>
        <begin position="159"/>
        <end position="389"/>
    </location>
</feature>
<evidence type="ECO:0000256" key="5">
    <source>
        <dbReference type="PROSITE-ProRule" id="PRU01240"/>
    </source>
</evidence>
<dbReference type="PROSITE" id="PS00136">
    <property type="entry name" value="SUBTILASE_ASP"/>
    <property type="match status" value="1"/>
</dbReference>
<dbReference type="FunFam" id="3.40.50.200:FF:000014">
    <property type="entry name" value="Proteinase K"/>
    <property type="match status" value="1"/>
</dbReference>
<accession>A0A8J3B4E6</accession>
<dbReference type="AlphaFoldDB" id="A0A8J3B4E6"/>